<dbReference type="GO" id="GO:0016301">
    <property type="term" value="F:kinase activity"/>
    <property type="evidence" value="ECO:0007669"/>
    <property type="project" value="UniProtKB-KW"/>
</dbReference>
<dbReference type="Pfam" id="PF00294">
    <property type="entry name" value="PfkB"/>
    <property type="match status" value="1"/>
</dbReference>
<accession>A0A3P3XP10</accession>
<evidence type="ECO:0000256" key="3">
    <source>
        <dbReference type="ARBA" id="ARBA00022777"/>
    </source>
</evidence>
<evidence type="ECO:0000256" key="2">
    <source>
        <dbReference type="ARBA" id="ARBA00022679"/>
    </source>
</evidence>
<dbReference type="InterPro" id="IPR011611">
    <property type="entry name" value="PfkB_dom"/>
</dbReference>
<evidence type="ECO:0000313" key="5">
    <source>
        <dbReference type="EMBL" id="SLM17984.1"/>
    </source>
</evidence>
<feature type="domain" description="Carbohydrate kinase PfkB" evidence="4">
    <location>
        <begin position="66"/>
        <end position="364"/>
    </location>
</feature>
<dbReference type="InterPro" id="IPR050306">
    <property type="entry name" value="PfkB_Carbo_kinase"/>
</dbReference>
<sequence length="383" mass="43007">MKISAAGSWIMDIIYNIDPNKLDIFKSYLINKDNPNGIKRGGACLQHAVESHYQKNIMDIISEFSDVSTENKKLGGVAIAAIINTAQVLFGENIDVSFYANLPNDENGEFLYDIIKKTPLRINRIRRKTEKCPKTFIINENVDCLIQGERSFITVENAEALSLSLDELDNDFYKSDIVLISCPHWEREINNNLTSVLKKCKDEGAFTVISTAFNPIYANYSGKWTLGDSDEVFQYIDLLITDKEEAYVYSGANDLQNAKRFYHHKGVKIFVVTDGVNPVFYYSDGSIIQKQEGFISISEEIIKEKESGLLSCGDTVGCGDNFAGGVVASIALQMKRQESLDILKAIRLGNVCGAFATTYYGGVYPEKYPGEKKEKIKHYYNEL</sequence>
<dbReference type="PANTHER" id="PTHR43085:SF57">
    <property type="entry name" value="CARBOHYDRATE KINASE PFKB DOMAIN-CONTAINING PROTEIN"/>
    <property type="match status" value="1"/>
</dbReference>
<keyword evidence="2" id="KW-0808">Transferase</keyword>
<dbReference type="EMBL" id="FWDO01000004">
    <property type="protein sequence ID" value="SLM17984.1"/>
    <property type="molecule type" value="Genomic_DNA"/>
</dbReference>
<dbReference type="Gene3D" id="3.40.1190.20">
    <property type="match status" value="1"/>
</dbReference>
<dbReference type="InterPro" id="IPR029056">
    <property type="entry name" value="Ribokinase-like"/>
</dbReference>
<reference evidence="5" key="1">
    <citation type="submission" date="2017-02" db="EMBL/GenBank/DDBJ databases">
        <authorList>
            <person name="Regsiter A."/>
            <person name="William W."/>
        </authorList>
    </citation>
    <scope>NUCLEOTIDE SEQUENCE</scope>
    <source>
        <strain evidence="5">BdmA 4</strain>
    </source>
</reference>
<gene>
    <name evidence="5" type="ORF">SPIRO4BDMA_40556</name>
</gene>
<dbReference type="SUPFAM" id="SSF53613">
    <property type="entry name" value="Ribokinase-like"/>
    <property type="match status" value="1"/>
</dbReference>
<dbReference type="AlphaFoldDB" id="A0A3P3XP10"/>
<protein>
    <submittedName>
        <fullName evidence="5">Putative PfkB domain protein</fullName>
    </submittedName>
</protein>
<evidence type="ECO:0000259" key="4">
    <source>
        <dbReference type="Pfam" id="PF00294"/>
    </source>
</evidence>
<evidence type="ECO:0000256" key="1">
    <source>
        <dbReference type="ARBA" id="ARBA00010688"/>
    </source>
</evidence>
<proteinExistence type="inferred from homology"/>
<name>A0A3P3XP10_9SPIR</name>
<organism evidence="5">
    <name type="scientific">uncultured spirochete</name>
    <dbReference type="NCBI Taxonomy" id="156406"/>
    <lineage>
        <taxon>Bacteria</taxon>
        <taxon>Pseudomonadati</taxon>
        <taxon>Spirochaetota</taxon>
        <taxon>Spirochaetia</taxon>
        <taxon>Spirochaetales</taxon>
        <taxon>environmental samples</taxon>
    </lineage>
</organism>
<dbReference type="PANTHER" id="PTHR43085">
    <property type="entry name" value="HEXOKINASE FAMILY MEMBER"/>
    <property type="match status" value="1"/>
</dbReference>
<keyword evidence="3" id="KW-0418">Kinase</keyword>
<comment type="similarity">
    <text evidence="1">Belongs to the carbohydrate kinase PfkB family.</text>
</comment>